<evidence type="ECO:0000313" key="5">
    <source>
        <dbReference type="EMBL" id="PZA23073.1"/>
    </source>
</evidence>
<comment type="caution">
    <text evidence="5">The sequence shown here is derived from an EMBL/GenBank/DDBJ whole genome shotgun (WGS) entry which is preliminary data.</text>
</comment>
<gene>
    <name evidence="5" type="ORF">DMO24_02005</name>
    <name evidence="4" type="ORF">FHX36_003787</name>
</gene>
<feature type="transmembrane region" description="Helical" evidence="1">
    <location>
        <begin position="12"/>
        <end position="32"/>
    </location>
</feature>
<keyword evidence="1" id="KW-0812">Transmembrane</keyword>
<dbReference type="PANTHER" id="PTHR33371">
    <property type="entry name" value="INTERMEMBRANE PHOSPHOLIPID TRANSPORT SYSTEM BINDING PROTEIN MLAD-RELATED"/>
    <property type="match status" value="1"/>
</dbReference>
<dbReference type="OrthoDB" id="5241191at2"/>
<dbReference type="GO" id="GO:0005576">
    <property type="term" value="C:extracellular region"/>
    <property type="evidence" value="ECO:0007669"/>
    <property type="project" value="TreeGrafter"/>
</dbReference>
<reference evidence="4 7" key="2">
    <citation type="submission" date="2020-08" db="EMBL/GenBank/DDBJ databases">
        <title>Sequencing the genomes of 1000 actinobacteria strains.</title>
        <authorList>
            <person name="Klenk H.-P."/>
        </authorList>
    </citation>
    <scope>NUCLEOTIDE SEQUENCE [LARGE SCALE GENOMIC DNA]</scope>
    <source>
        <strain evidence="4 7">DSM 16678</strain>
    </source>
</reference>
<dbReference type="SUPFAM" id="SSF58104">
    <property type="entry name" value="Methyl-accepting chemotaxis protein (MCP) signaling domain"/>
    <property type="match status" value="1"/>
</dbReference>
<dbReference type="Proteomes" id="UP000247602">
    <property type="component" value="Unassembled WGS sequence"/>
</dbReference>
<dbReference type="PANTHER" id="PTHR33371:SF18">
    <property type="entry name" value="MCE-FAMILY PROTEIN MCE3C"/>
    <property type="match status" value="1"/>
</dbReference>
<organism evidence="5 6">
    <name type="scientific">Modestobacter versicolor</name>
    <dbReference type="NCBI Taxonomy" id="429133"/>
    <lineage>
        <taxon>Bacteria</taxon>
        <taxon>Bacillati</taxon>
        <taxon>Actinomycetota</taxon>
        <taxon>Actinomycetes</taxon>
        <taxon>Geodermatophilales</taxon>
        <taxon>Geodermatophilaceae</taxon>
        <taxon>Modestobacter</taxon>
    </lineage>
</organism>
<dbReference type="EMBL" id="QKNV01000013">
    <property type="protein sequence ID" value="PZA23073.1"/>
    <property type="molecule type" value="Genomic_DNA"/>
</dbReference>
<dbReference type="InterPro" id="IPR052336">
    <property type="entry name" value="MlaD_Phospholipid_Transporter"/>
</dbReference>
<evidence type="ECO:0000313" key="4">
    <source>
        <dbReference type="EMBL" id="MBB3678052.1"/>
    </source>
</evidence>
<sequence>MARQSKPFRDRDPAVIGGISLAVILTLVVLAFNTASLPVIGGGTVYRAQFSEAAGLKTDDPVRVAGVKVGQVESLQLEDGAVTVEFRVRDAFVGDRSEAAIKIETVLGAKYVALVPRGEAELDPDEAIPLERTAAPYDVVEAFAGLSSTVDRIDTGQLAASFETLSETLSGTPDEVRTSLDGLARLSQTIASRDEQLQQLLSATRDVTQVLADRNGEFTQLIVDSNTLLTEVQERRELIDSILTSTQTLSQQLAGLVQDNTEALTPALTQLSTVTDILSRNRQQLGETVADLAPFVRVFTNTLGNGRWFDSFVDNLVPGVVGAALCGGSPALGGPPTCSPEAGG</sequence>
<dbReference type="RefSeq" id="WP_110550684.1">
    <property type="nucleotide sequence ID" value="NZ_JACIBU010000001.1"/>
</dbReference>
<dbReference type="InterPro" id="IPR003399">
    <property type="entry name" value="Mce/MlaD"/>
</dbReference>
<keyword evidence="1" id="KW-0472">Membrane</keyword>
<dbReference type="InterPro" id="IPR005693">
    <property type="entry name" value="Mce"/>
</dbReference>
<evidence type="ECO:0000313" key="7">
    <source>
        <dbReference type="Proteomes" id="UP000580718"/>
    </source>
</evidence>
<dbReference type="Pfam" id="PF11887">
    <property type="entry name" value="Mce4_CUP1"/>
    <property type="match status" value="1"/>
</dbReference>
<feature type="domain" description="Mce/MlaD" evidence="2">
    <location>
        <begin position="43"/>
        <end position="116"/>
    </location>
</feature>
<dbReference type="Pfam" id="PF02470">
    <property type="entry name" value="MlaD"/>
    <property type="match status" value="1"/>
</dbReference>
<evidence type="ECO:0000259" key="3">
    <source>
        <dbReference type="Pfam" id="PF11887"/>
    </source>
</evidence>
<name>A0A323VGA9_9ACTN</name>
<protein>
    <submittedName>
        <fullName evidence="5">ABC transporter substrate-binding protein</fullName>
    </submittedName>
    <submittedName>
        <fullName evidence="4">Phospholipid/cholesterol/gamma-HCH transport system substrate-binding protein</fullName>
    </submittedName>
</protein>
<reference evidence="5 6" key="1">
    <citation type="submission" date="2018-06" db="EMBL/GenBank/DDBJ databases">
        <title>Draft genome sequence of Modestobacter versicolor CP153-2.</title>
        <authorList>
            <person name="Gundlapally S.R."/>
        </authorList>
    </citation>
    <scope>NUCLEOTIDE SEQUENCE [LARGE SCALE GENOMIC DNA]</scope>
    <source>
        <strain evidence="5 6">CP153-2</strain>
    </source>
</reference>
<accession>A0A323VGA9</accession>
<evidence type="ECO:0000313" key="6">
    <source>
        <dbReference type="Proteomes" id="UP000247602"/>
    </source>
</evidence>
<dbReference type="PRINTS" id="PR01782">
    <property type="entry name" value="MCEVIRFACTOR"/>
</dbReference>
<keyword evidence="1" id="KW-1133">Transmembrane helix</keyword>
<dbReference type="InterPro" id="IPR024516">
    <property type="entry name" value="Mce_C"/>
</dbReference>
<dbReference type="Proteomes" id="UP000580718">
    <property type="component" value="Unassembled WGS sequence"/>
</dbReference>
<evidence type="ECO:0000256" key="1">
    <source>
        <dbReference type="SAM" id="Phobius"/>
    </source>
</evidence>
<dbReference type="AlphaFoldDB" id="A0A323VGA9"/>
<dbReference type="EMBL" id="JACIBU010000001">
    <property type="protein sequence ID" value="MBB3678052.1"/>
    <property type="molecule type" value="Genomic_DNA"/>
</dbReference>
<keyword evidence="6" id="KW-1185">Reference proteome</keyword>
<evidence type="ECO:0000259" key="2">
    <source>
        <dbReference type="Pfam" id="PF02470"/>
    </source>
</evidence>
<proteinExistence type="predicted"/>
<feature type="domain" description="Mammalian cell entry C-terminal" evidence="3">
    <location>
        <begin position="120"/>
        <end position="306"/>
    </location>
</feature>
<dbReference type="NCBIfam" id="TIGR00996">
    <property type="entry name" value="Mtu_fam_mce"/>
    <property type="match status" value="1"/>
</dbReference>